<dbReference type="Proteomes" id="UP000219050">
    <property type="component" value="Chromosome"/>
</dbReference>
<dbReference type="CDD" id="cd00254">
    <property type="entry name" value="LT-like"/>
    <property type="match status" value="1"/>
</dbReference>
<dbReference type="Gene3D" id="1.10.530.10">
    <property type="match status" value="1"/>
</dbReference>
<dbReference type="SUPFAM" id="SSF53955">
    <property type="entry name" value="Lysozyme-like"/>
    <property type="match status" value="1"/>
</dbReference>
<evidence type="ECO:0000256" key="1">
    <source>
        <dbReference type="ARBA" id="ARBA00007734"/>
    </source>
</evidence>
<comment type="similarity">
    <text evidence="1">Belongs to the transglycosylase Slt family.</text>
</comment>
<dbReference type="InterPro" id="IPR008258">
    <property type="entry name" value="Transglycosylase_SLT_dom_1"/>
</dbReference>
<dbReference type="EMBL" id="CP021404">
    <property type="protein sequence ID" value="ATI43325.1"/>
    <property type="molecule type" value="Genomic_DNA"/>
</dbReference>
<gene>
    <name evidence="5" type="ORF">CBW24_05415</name>
</gene>
<evidence type="ECO:0000256" key="3">
    <source>
        <dbReference type="SAM" id="MobiDB-lite"/>
    </source>
</evidence>
<dbReference type="InterPro" id="IPR023346">
    <property type="entry name" value="Lysozyme-like_dom_sf"/>
</dbReference>
<name>A0A291M3N5_9RHOB</name>
<evidence type="ECO:0000313" key="6">
    <source>
        <dbReference type="Proteomes" id="UP000219050"/>
    </source>
</evidence>
<keyword evidence="6" id="KW-1185">Reference proteome</keyword>
<feature type="region of interest" description="Disordered" evidence="3">
    <location>
        <begin position="82"/>
        <end position="102"/>
    </location>
</feature>
<accession>A0A291M3N5</accession>
<organism evidence="5 6">
    <name type="scientific">Pacificitalea manganoxidans</name>
    <dbReference type="NCBI Taxonomy" id="1411902"/>
    <lineage>
        <taxon>Bacteria</taxon>
        <taxon>Pseudomonadati</taxon>
        <taxon>Pseudomonadota</taxon>
        <taxon>Alphaproteobacteria</taxon>
        <taxon>Rhodobacterales</taxon>
        <taxon>Paracoccaceae</taxon>
        <taxon>Pacificitalea</taxon>
    </lineage>
</organism>
<evidence type="ECO:0000256" key="2">
    <source>
        <dbReference type="ARBA" id="ARBA00009387"/>
    </source>
</evidence>
<reference evidence="5 6" key="1">
    <citation type="submission" date="2017-05" db="EMBL/GenBank/DDBJ databases">
        <title>Comparative genomic and metabolic analysis of manganese-oxidizing mechanisms in Celeribater manganoxidans DY25T: its adaption to the environment of polymetallic nodule.</title>
        <authorList>
            <person name="Wang X."/>
        </authorList>
    </citation>
    <scope>NUCLEOTIDE SEQUENCE [LARGE SCALE GENOMIC DNA]</scope>
    <source>
        <strain evidence="5 6">DY25</strain>
    </source>
</reference>
<dbReference type="AlphaFoldDB" id="A0A291M3N5"/>
<dbReference type="PANTHER" id="PTHR37423">
    <property type="entry name" value="SOLUBLE LYTIC MUREIN TRANSGLYCOSYLASE-RELATED"/>
    <property type="match status" value="1"/>
</dbReference>
<evidence type="ECO:0000313" key="5">
    <source>
        <dbReference type="EMBL" id="ATI43325.1"/>
    </source>
</evidence>
<sequence length="311" mass="31581">MPANLIVGALTGVAILLGSVTLAGLTPSRAHAEDTTAFTFKRVAVGRPTAGKRITVQIDPAAQAQFLAARPNGTDPELLKKRAAQDTVAKAPTPPAGGGAAGTAGSVASKSAYAWYWDAISPALGASGPGRLEKAVAALGAGPGGARVAGPRLATLKRIADIHGTDILKATIGTSVSPALVVAVIGVESSGRTAAVSHAGATGLMQLMAPTAARFGVTDRTNPAENIRGGVAYLDWLMGEFDRDPLMVLASYNAGENAVRRNAGVPPYAETRDYVPKVLAAWAVARNLCLTPPQLVSDGCVFGATRVATAD</sequence>
<dbReference type="PANTHER" id="PTHR37423:SF2">
    <property type="entry name" value="MEMBRANE-BOUND LYTIC MUREIN TRANSGLYCOSYLASE C"/>
    <property type="match status" value="1"/>
</dbReference>
<dbReference type="KEGG" id="cmag:CBW24_05415"/>
<proteinExistence type="inferred from homology"/>
<feature type="domain" description="Transglycosylase SLT" evidence="4">
    <location>
        <begin position="169"/>
        <end position="264"/>
    </location>
</feature>
<comment type="similarity">
    <text evidence="2">Belongs to the virb1 family.</text>
</comment>
<dbReference type="Pfam" id="PF01464">
    <property type="entry name" value="SLT"/>
    <property type="match status" value="1"/>
</dbReference>
<evidence type="ECO:0000259" key="4">
    <source>
        <dbReference type="Pfam" id="PF01464"/>
    </source>
</evidence>
<dbReference type="OrthoDB" id="9815002at2"/>
<protein>
    <submittedName>
        <fullName evidence="5">Lytic murein transglycosylase</fullName>
    </submittedName>
</protein>